<dbReference type="KEGG" id="mff:MFFC18_19390"/>
<evidence type="ECO:0000313" key="2">
    <source>
        <dbReference type="Proteomes" id="UP000322214"/>
    </source>
</evidence>
<evidence type="ECO:0000313" key="1">
    <source>
        <dbReference type="EMBL" id="QEG22078.1"/>
    </source>
</evidence>
<gene>
    <name evidence="1" type="ORF">MFFC18_19390</name>
</gene>
<proteinExistence type="predicted"/>
<organism evidence="1 2">
    <name type="scientific">Mariniblastus fucicola</name>
    <dbReference type="NCBI Taxonomy" id="980251"/>
    <lineage>
        <taxon>Bacteria</taxon>
        <taxon>Pseudomonadati</taxon>
        <taxon>Planctomycetota</taxon>
        <taxon>Planctomycetia</taxon>
        <taxon>Pirellulales</taxon>
        <taxon>Pirellulaceae</taxon>
        <taxon>Mariniblastus</taxon>
    </lineage>
</organism>
<name>A0A5B9P718_9BACT</name>
<reference evidence="1 2" key="1">
    <citation type="submission" date="2019-08" db="EMBL/GenBank/DDBJ databases">
        <title>Deep-cultivation of Planctomycetes and their phenomic and genomic characterization uncovers novel biology.</title>
        <authorList>
            <person name="Wiegand S."/>
            <person name="Jogler M."/>
            <person name="Boedeker C."/>
            <person name="Pinto D."/>
            <person name="Vollmers J."/>
            <person name="Rivas-Marin E."/>
            <person name="Kohn T."/>
            <person name="Peeters S.H."/>
            <person name="Heuer A."/>
            <person name="Rast P."/>
            <person name="Oberbeckmann S."/>
            <person name="Bunk B."/>
            <person name="Jeske O."/>
            <person name="Meyerdierks A."/>
            <person name="Storesund J.E."/>
            <person name="Kallscheuer N."/>
            <person name="Luecker S."/>
            <person name="Lage O.M."/>
            <person name="Pohl T."/>
            <person name="Merkel B.J."/>
            <person name="Hornburger P."/>
            <person name="Mueller R.-W."/>
            <person name="Bruemmer F."/>
            <person name="Labrenz M."/>
            <person name="Spormann A.M."/>
            <person name="Op den Camp H."/>
            <person name="Overmann J."/>
            <person name="Amann R."/>
            <person name="Jetten M.S.M."/>
            <person name="Mascher T."/>
            <person name="Medema M.H."/>
            <person name="Devos D.P."/>
            <person name="Kaster A.-K."/>
            <person name="Ovreas L."/>
            <person name="Rohde M."/>
            <person name="Galperin M.Y."/>
            <person name="Jogler C."/>
        </authorList>
    </citation>
    <scope>NUCLEOTIDE SEQUENCE [LARGE SCALE GENOMIC DNA]</scope>
    <source>
        <strain evidence="1 2">FC18</strain>
    </source>
</reference>
<dbReference type="PROSITE" id="PS51257">
    <property type="entry name" value="PROKAR_LIPOPROTEIN"/>
    <property type="match status" value="1"/>
</dbReference>
<dbReference type="STRING" id="980251.GCA_001642875_05030"/>
<protein>
    <submittedName>
        <fullName evidence="1">Uncharacterized protein</fullName>
    </submittedName>
</protein>
<sequence>MKSFLVHLASIAVMAHMIFGCSWHHGLSAASGCDHTGLVSSCCFTSESDSHDDHEHEHGDHVAGDQSQGEWPLPESTFDHNGQDSEHNHFCCSDDGCNVIKVVKYQFTSFDFLTQYLGGAEDSAILKAASSAFAIDPFPDFCSFAPQMRAHLLLGVQLI</sequence>
<dbReference type="Proteomes" id="UP000322214">
    <property type="component" value="Chromosome"/>
</dbReference>
<dbReference type="AlphaFoldDB" id="A0A5B9P718"/>
<accession>A0A5B9P718</accession>
<keyword evidence="2" id="KW-1185">Reference proteome</keyword>
<dbReference type="RefSeq" id="WP_148618755.1">
    <property type="nucleotide sequence ID" value="NZ_CP042912.1"/>
</dbReference>
<dbReference type="EMBL" id="CP042912">
    <property type="protein sequence ID" value="QEG22078.1"/>
    <property type="molecule type" value="Genomic_DNA"/>
</dbReference>